<gene>
    <name evidence="2" type="ORF">MNOR_LOCUS19445</name>
</gene>
<feature type="non-terminal residue" evidence="2">
    <location>
        <position position="139"/>
    </location>
</feature>
<dbReference type="InterPro" id="IPR029028">
    <property type="entry name" value="Alpha/beta_knot_MTases"/>
</dbReference>
<dbReference type="InterPro" id="IPR047182">
    <property type="entry name" value="MRM1"/>
</dbReference>
<evidence type="ECO:0000313" key="2">
    <source>
        <dbReference type="EMBL" id="CAL4110610.1"/>
    </source>
</evidence>
<feature type="region of interest" description="Disordered" evidence="1">
    <location>
        <begin position="67"/>
        <end position="86"/>
    </location>
</feature>
<evidence type="ECO:0000313" key="3">
    <source>
        <dbReference type="Proteomes" id="UP001497623"/>
    </source>
</evidence>
<dbReference type="Gene3D" id="3.40.1280.10">
    <property type="match status" value="1"/>
</dbReference>
<organism evidence="2 3">
    <name type="scientific">Meganyctiphanes norvegica</name>
    <name type="common">Northern krill</name>
    <name type="synonym">Thysanopoda norvegica</name>
    <dbReference type="NCBI Taxonomy" id="48144"/>
    <lineage>
        <taxon>Eukaryota</taxon>
        <taxon>Metazoa</taxon>
        <taxon>Ecdysozoa</taxon>
        <taxon>Arthropoda</taxon>
        <taxon>Crustacea</taxon>
        <taxon>Multicrustacea</taxon>
        <taxon>Malacostraca</taxon>
        <taxon>Eumalacostraca</taxon>
        <taxon>Eucarida</taxon>
        <taxon>Euphausiacea</taxon>
        <taxon>Euphausiidae</taxon>
        <taxon>Meganyctiphanes</taxon>
    </lineage>
</organism>
<accession>A0AAV2R0P1</accession>
<keyword evidence="3" id="KW-1185">Reference proteome</keyword>
<dbReference type="SUPFAM" id="SSF75217">
    <property type="entry name" value="alpha/beta knot"/>
    <property type="match status" value="1"/>
</dbReference>
<dbReference type="AlphaFoldDB" id="A0AAV2R0P1"/>
<feature type="non-terminal residue" evidence="2">
    <location>
        <position position="1"/>
    </location>
</feature>
<dbReference type="GO" id="GO:0016435">
    <property type="term" value="F:rRNA (guanine) methyltransferase activity"/>
    <property type="evidence" value="ECO:0007669"/>
    <property type="project" value="TreeGrafter"/>
</dbReference>
<protein>
    <recommendedName>
        <fullName evidence="4">RNA methyltransferase</fullName>
    </recommendedName>
</protein>
<reference evidence="2 3" key="1">
    <citation type="submission" date="2024-05" db="EMBL/GenBank/DDBJ databases">
        <authorList>
            <person name="Wallberg A."/>
        </authorList>
    </citation>
    <scope>NUCLEOTIDE SEQUENCE [LARGE SCALE GENOMIC DNA]</scope>
</reference>
<dbReference type="PANTHER" id="PTHR46103:SF1">
    <property type="entry name" value="RRNA METHYLTRANSFERASE 1, MITOCHONDRIAL"/>
    <property type="match status" value="1"/>
</dbReference>
<dbReference type="PANTHER" id="PTHR46103">
    <property type="entry name" value="RRNA METHYLTRANSFERASE 1, MITOCHONDRIAL"/>
    <property type="match status" value="1"/>
</dbReference>
<dbReference type="GO" id="GO:0005739">
    <property type="term" value="C:mitochondrion"/>
    <property type="evidence" value="ECO:0007669"/>
    <property type="project" value="TreeGrafter"/>
</dbReference>
<dbReference type="EMBL" id="CAXKWB010014427">
    <property type="protein sequence ID" value="CAL4110610.1"/>
    <property type="molecule type" value="Genomic_DNA"/>
</dbReference>
<comment type="caution">
    <text evidence="2">The sequence shown here is derived from an EMBL/GenBank/DDBJ whole genome shotgun (WGS) entry which is preliminary data.</text>
</comment>
<proteinExistence type="predicted"/>
<dbReference type="Proteomes" id="UP001497623">
    <property type="component" value="Unassembled WGS sequence"/>
</dbReference>
<dbReference type="InterPro" id="IPR029026">
    <property type="entry name" value="tRNA_m1G_MTases_N"/>
</dbReference>
<evidence type="ECO:0008006" key="4">
    <source>
        <dbReference type="Google" id="ProtNLM"/>
    </source>
</evidence>
<evidence type="ECO:0000256" key="1">
    <source>
        <dbReference type="SAM" id="MobiDB-lite"/>
    </source>
</evidence>
<sequence length="139" mass="16011">NCSPESIRKMLIVDKNRYNEKLITENLVKENAIENTVRNSYTFDHLQTNNSDRDFKEIQDYSKSSPDLLKRNEKIGNTPPNSLTNDSSVEFRTINCNNEANCTQLWIYLDGIHDPMNLGAILRSSYFLGIDKVLVSHKN</sequence>
<name>A0AAV2R0P1_MEGNR</name>